<evidence type="ECO:0000256" key="4">
    <source>
        <dbReference type="ARBA" id="ARBA00022695"/>
    </source>
</evidence>
<keyword evidence="13" id="KW-1185">Reference proteome</keyword>
<dbReference type="GO" id="GO:0005978">
    <property type="term" value="P:glycogen biosynthetic process"/>
    <property type="evidence" value="ECO:0007669"/>
    <property type="project" value="UniProtKB-UniRule"/>
</dbReference>
<evidence type="ECO:0000259" key="11">
    <source>
        <dbReference type="Pfam" id="PF24894"/>
    </source>
</evidence>
<proteinExistence type="inferred from homology"/>
<dbReference type="STRING" id="1008305.A4H02_00370"/>
<evidence type="ECO:0000256" key="2">
    <source>
        <dbReference type="ARBA" id="ARBA00022600"/>
    </source>
</evidence>
<accession>A0A1E3G4Q0</accession>
<dbReference type="HAMAP" id="MF_00624">
    <property type="entry name" value="GlgC"/>
    <property type="match status" value="1"/>
</dbReference>
<dbReference type="Gene3D" id="3.90.550.10">
    <property type="entry name" value="Spore Coat Polysaccharide Biosynthesis Protein SpsA, Chain A"/>
    <property type="match status" value="1"/>
</dbReference>
<dbReference type="InterPro" id="IPR005836">
    <property type="entry name" value="ADP_Glu_pyroP_CS"/>
</dbReference>
<comment type="pathway">
    <text evidence="9">Glycan biosynthesis; glycogen biosynthesis.</text>
</comment>
<evidence type="ECO:0000256" key="6">
    <source>
        <dbReference type="ARBA" id="ARBA00022840"/>
    </source>
</evidence>
<dbReference type="InterPro" id="IPR023049">
    <property type="entry name" value="GlgC_bac"/>
</dbReference>
<feature type="binding site" evidence="9">
    <location>
        <position position="163"/>
    </location>
    <ligand>
        <name>alpha-D-glucose 1-phosphate</name>
        <dbReference type="ChEBI" id="CHEBI:58601"/>
    </ligand>
</feature>
<feature type="domain" description="Glucose-1-phosphate adenylyltransferase/Bifunctional protein GlmU-like C-terminal hexapeptide" evidence="11">
    <location>
        <begin position="286"/>
        <end position="378"/>
    </location>
</feature>
<feature type="domain" description="Nucleotidyl transferase" evidence="10">
    <location>
        <begin position="6"/>
        <end position="257"/>
    </location>
</feature>
<protein>
    <recommendedName>
        <fullName evidence="9">Glucose-1-phosphate adenylyltransferase</fullName>
        <ecNumber evidence="9">2.7.7.27</ecNumber>
    </recommendedName>
    <alternativeName>
        <fullName evidence="9">ADP-glucose pyrophosphorylase</fullName>
        <shortName evidence="9">ADPGlc PPase</shortName>
    </alternativeName>
    <alternativeName>
        <fullName evidence="9">ADP-glucose synthase</fullName>
    </alternativeName>
</protein>
<dbReference type="InterPro" id="IPR011004">
    <property type="entry name" value="Trimer_LpxA-like_sf"/>
</dbReference>
<dbReference type="PANTHER" id="PTHR43523:SF2">
    <property type="entry name" value="GLUCOSE-1-PHOSPHATE ADENYLYLTRANSFERASE"/>
    <property type="match status" value="1"/>
</dbReference>
<dbReference type="UniPathway" id="UPA00164"/>
<dbReference type="SUPFAM" id="SSF53448">
    <property type="entry name" value="Nucleotide-diphospho-sugar transferases"/>
    <property type="match status" value="1"/>
</dbReference>
<evidence type="ECO:0000256" key="3">
    <source>
        <dbReference type="ARBA" id="ARBA00022679"/>
    </source>
</evidence>
<dbReference type="EMBL" id="LWAF01000001">
    <property type="protein sequence ID" value="ODN31271.1"/>
    <property type="molecule type" value="Genomic_DNA"/>
</dbReference>
<comment type="function">
    <text evidence="9">Involved in the biosynthesis of ADP-glucose, a building block required for the elongation reactions to produce glycogen. Catalyzes the reaction between ATP and alpha-D-glucose 1-phosphate (G1P) to produce pyrophosphate and ADP-Glc.</text>
</comment>
<dbReference type="GO" id="GO:0008878">
    <property type="term" value="F:glucose-1-phosphate adenylyltransferase activity"/>
    <property type="evidence" value="ECO:0007669"/>
    <property type="project" value="UniProtKB-UniRule"/>
</dbReference>
<feature type="binding site" evidence="9">
    <location>
        <position position="189"/>
    </location>
    <ligand>
        <name>alpha-D-glucose 1-phosphate</name>
        <dbReference type="ChEBI" id="CHEBI:58601"/>
    </ligand>
</feature>
<dbReference type="Pfam" id="PF24894">
    <property type="entry name" value="Hexapep_GlmU"/>
    <property type="match status" value="1"/>
</dbReference>
<dbReference type="InterPro" id="IPR056818">
    <property type="entry name" value="GlmU/GlgC-like_hexapep"/>
</dbReference>
<reference evidence="13" key="1">
    <citation type="submission" date="2016-04" db="EMBL/GenBank/DDBJ databases">
        <title>The genome sequence project of a novel Fervidobacterium isolate from a hot spring in Thailand.</title>
        <authorList>
            <person name="Gonzalez J.M."/>
            <person name="Cuecas A."/>
            <person name="Kanoksilapatham W."/>
        </authorList>
    </citation>
    <scope>NUCLEOTIDE SEQUENCE [LARGE SCALE GENOMIC DNA]</scope>
    <source>
        <strain evidence="13">FC2004</strain>
    </source>
</reference>
<name>A0A1E3G4Q0_9BACT</name>
<feature type="site" description="Could play a key role in the communication between the regulatory and the substrate sites" evidence="9">
    <location>
        <position position="97"/>
    </location>
</feature>
<comment type="subunit">
    <text evidence="9">Homotetramer.</text>
</comment>
<evidence type="ECO:0000256" key="5">
    <source>
        <dbReference type="ARBA" id="ARBA00022741"/>
    </source>
</evidence>
<keyword evidence="3 9" id="KW-0808">Transferase</keyword>
<feature type="binding site" evidence="9">
    <location>
        <position position="98"/>
    </location>
    <ligand>
        <name>alpha-D-glucose 1-phosphate</name>
        <dbReference type="ChEBI" id="CHEBI:58601"/>
    </ligand>
</feature>
<dbReference type="CDD" id="cd02508">
    <property type="entry name" value="ADP_Glucose_PP"/>
    <property type="match status" value="1"/>
</dbReference>
<dbReference type="PANTHER" id="PTHR43523">
    <property type="entry name" value="GLUCOSE-1-PHOSPHATE ADENYLYLTRANSFERASE-RELATED"/>
    <property type="match status" value="1"/>
</dbReference>
<dbReference type="InterPro" id="IPR011831">
    <property type="entry name" value="ADP-Glc_PPase"/>
</dbReference>
<feature type="binding site" evidence="9">
    <location>
        <begin position="178"/>
        <end position="179"/>
    </location>
    <ligand>
        <name>alpha-D-glucose 1-phosphate</name>
        <dbReference type="ChEBI" id="CHEBI:58601"/>
    </ligand>
</feature>
<dbReference type="PROSITE" id="PS00809">
    <property type="entry name" value="ADP_GLC_PYROPHOSPH_2"/>
    <property type="match status" value="1"/>
</dbReference>
<dbReference type="Proteomes" id="UP000094570">
    <property type="component" value="Unassembled WGS sequence"/>
</dbReference>
<keyword evidence="2 9" id="KW-0321">Glycogen metabolism</keyword>
<evidence type="ECO:0000256" key="1">
    <source>
        <dbReference type="ARBA" id="ARBA00010443"/>
    </source>
</evidence>
<keyword evidence="4 9" id="KW-0548">Nucleotidyltransferase</keyword>
<keyword evidence="5 9" id="KW-0547">Nucleotide-binding</keyword>
<dbReference type="RefSeq" id="WP_069292182.1">
    <property type="nucleotide sequence ID" value="NZ_CP140110.1"/>
</dbReference>
<dbReference type="AlphaFoldDB" id="A0A1E3G4Q0"/>
<comment type="catalytic activity">
    <reaction evidence="9">
        <text>alpha-D-glucose 1-phosphate + ATP + H(+) = ADP-alpha-D-glucose + diphosphate</text>
        <dbReference type="Rhea" id="RHEA:12120"/>
        <dbReference type="ChEBI" id="CHEBI:15378"/>
        <dbReference type="ChEBI" id="CHEBI:30616"/>
        <dbReference type="ChEBI" id="CHEBI:33019"/>
        <dbReference type="ChEBI" id="CHEBI:57498"/>
        <dbReference type="ChEBI" id="CHEBI:58601"/>
        <dbReference type="EC" id="2.7.7.27"/>
    </reaction>
</comment>
<evidence type="ECO:0000256" key="9">
    <source>
        <dbReference type="HAMAP-Rule" id="MF_00624"/>
    </source>
</evidence>
<dbReference type="Gene3D" id="2.160.10.10">
    <property type="entry name" value="Hexapeptide repeat proteins"/>
    <property type="match status" value="1"/>
</dbReference>
<comment type="caution">
    <text evidence="12">The sequence shown here is derived from an EMBL/GenBank/DDBJ whole genome shotgun (WGS) entry which is preliminary data.</text>
</comment>
<dbReference type="NCBIfam" id="NF003670">
    <property type="entry name" value="PRK05293.1"/>
    <property type="match status" value="1"/>
</dbReference>
<dbReference type="GO" id="GO:0005524">
    <property type="term" value="F:ATP binding"/>
    <property type="evidence" value="ECO:0007669"/>
    <property type="project" value="UniProtKB-KW"/>
</dbReference>
<evidence type="ECO:0000259" key="10">
    <source>
        <dbReference type="Pfam" id="PF00483"/>
    </source>
</evidence>
<dbReference type="InterPro" id="IPR005835">
    <property type="entry name" value="NTP_transferase_dom"/>
</dbReference>
<evidence type="ECO:0000313" key="12">
    <source>
        <dbReference type="EMBL" id="ODN31271.1"/>
    </source>
</evidence>
<dbReference type="NCBIfam" id="TIGR02091">
    <property type="entry name" value="glgC"/>
    <property type="match status" value="1"/>
</dbReference>
<organism evidence="12 13">
    <name type="scientific">Fervidobacterium thailandense</name>
    <dbReference type="NCBI Taxonomy" id="1008305"/>
    <lineage>
        <taxon>Bacteria</taxon>
        <taxon>Thermotogati</taxon>
        <taxon>Thermotogota</taxon>
        <taxon>Thermotogae</taxon>
        <taxon>Thermotogales</taxon>
        <taxon>Fervidobacteriaceae</taxon>
        <taxon>Fervidobacterium</taxon>
    </lineage>
</organism>
<gene>
    <name evidence="9" type="primary">glgC</name>
    <name evidence="12" type="ORF">A4H02_00370</name>
</gene>
<keyword evidence="8 9" id="KW-0119">Carbohydrate metabolism</keyword>
<feature type="site" description="Could play a key role in the communication between the regulatory and the substrate sites" evidence="9">
    <location>
        <position position="58"/>
    </location>
</feature>
<dbReference type="InterPro" id="IPR029044">
    <property type="entry name" value="Nucleotide-diphossugar_trans"/>
</dbReference>
<dbReference type="SUPFAM" id="SSF51161">
    <property type="entry name" value="Trimeric LpxA-like enzymes"/>
    <property type="match status" value="1"/>
</dbReference>
<dbReference type="OrthoDB" id="9801810at2"/>
<comment type="similarity">
    <text evidence="1 9">Belongs to the bacterial/plant glucose-1-phosphate adenylyltransferase family.</text>
</comment>
<keyword evidence="7 9" id="KW-0320">Glycogen biosynthesis</keyword>
<keyword evidence="6 9" id="KW-0067">ATP-binding</keyword>
<evidence type="ECO:0000313" key="13">
    <source>
        <dbReference type="Proteomes" id="UP000094570"/>
    </source>
</evidence>
<sequence>MKNVVALILAGGQGTRLGVLTEKIPKPAVQFGGKYRIIDFTLSNCVNSGIYQVGVLAQYRPHLLNKHIGIGKPWDLDRKGGGVTILQPYSTLKESVWYKGTADAVYQNIEFIEEYKPEYIIVLSGDHIYSMDYSEFVYYHISKGALATIACMEVPITEAHRFGIMITDIDNKIIEFEEKPKRPRSNLASLGIYVFSWNFIKEVLIEDAKDESSDHDFGKNIIPKILTTGRVYAFPFEGYWRDVGTILSYWEANLELTRPIPPFNLYDPNWRIYTKSEEMQPAYISETGEVRNSIISEGCEIHGYVDNSVISQGVIIGEGSVIRNSVLMTKVCVGRNVVIEDAIIADNTVIGDNCRIGLGKFAESKYDKKVYDSHITVIGMDSQIGEGCEFGKNVVVGNDTIVPAGTKIESGGFFFKGVNER</sequence>
<dbReference type="EC" id="2.7.7.27" evidence="9"/>
<dbReference type="CDD" id="cd04651">
    <property type="entry name" value="LbH_G1P_AT_C"/>
    <property type="match status" value="1"/>
</dbReference>
<dbReference type="Pfam" id="PF00483">
    <property type="entry name" value="NTP_transferase"/>
    <property type="match status" value="1"/>
</dbReference>
<evidence type="ECO:0000256" key="8">
    <source>
        <dbReference type="ARBA" id="ARBA00023277"/>
    </source>
</evidence>
<evidence type="ECO:0000256" key="7">
    <source>
        <dbReference type="ARBA" id="ARBA00023056"/>
    </source>
</evidence>